<dbReference type="Gene3D" id="3.40.50.720">
    <property type="entry name" value="NAD(P)-binding Rossmann-like Domain"/>
    <property type="match status" value="2"/>
</dbReference>
<dbReference type="SMART" id="SM00984">
    <property type="entry name" value="UDPG_MGDP_dh_C"/>
    <property type="match status" value="1"/>
</dbReference>
<evidence type="ECO:0000313" key="12">
    <source>
        <dbReference type="EMBL" id="OQS01741.1"/>
    </source>
</evidence>
<proteinExistence type="inferred from homology"/>
<feature type="binding site" evidence="10">
    <location>
        <begin position="132"/>
        <end position="133"/>
    </location>
    <ligand>
        <name>NAD(+)</name>
        <dbReference type="ChEBI" id="CHEBI:57540"/>
    </ligand>
</feature>
<organism evidence="12 13">
    <name type="scientific">Achlya hypogyna</name>
    <name type="common">Oomycete</name>
    <name type="synonym">Protoachlya hypogyna</name>
    <dbReference type="NCBI Taxonomy" id="1202772"/>
    <lineage>
        <taxon>Eukaryota</taxon>
        <taxon>Sar</taxon>
        <taxon>Stramenopiles</taxon>
        <taxon>Oomycota</taxon>
        <taxon>Saprolegniomycetes</taxon>
        <taxon>Saprolegniales</taxon>
        <taxon>Achlyaceae</taxon>
        <taxon>Achlya</taxon>
    </lineage>
</organism>
<dbReference type="Pfam" id="PF00984">
    <property type="entry name" value="UDPG_MGDP_dh"/>
    <property type="match status" value="1"/>
</dbReference>
<feature type="binding site" evidence="10">
    <location>
        <position position="362"/>
    </location>
    <ligand>
        <name>NAD(+)</name>
        <dbReference type="ChEBI" id="CHEBI:57540"/>
    </ligand>
</feature>
<sequence>MDGDYGLRVCCMGAGYVGGPTMAVIAQHCPSIRVVVVDISAKQIARWNSDDLPIYEPGLLEVVTAQRGKNLFFSTDIDRHIKEADLIFVCVNTPTKASGFGAGAAADTKHVEACARMIAESATSNKIVVEKSTVPVHTAEVLNAVFDANCSYAALPVNRGSQTRSSNIHFEVLSNPEFLSEGTAIRDLMAPSRILIGGDSSPSGQQAVATLAGIYEHWVARDKILTTNVWSSELSKLVANAFLAQRISSMNSISALCEATGADVAEVARAVGTDPRIGDKFLQVSVGFGGSCFQKDILNLVYLAESCHLPQVAAYWRSVVAMNEFQKNRFSQLIVAQLFHSVSNKKIAVLGFAYKKDTGDTRETAAAAVIKALVAERALLYVYDPKVDPDDMIEELRYQGMAESDIARLHIVKTPFEATDKAHAIAVLTEWTEFTALPFDRIYRDMLKPAFVFDGRNLLDHDKLRAIGFKVFGIGKKLEK</sequence>
<dbReference type="STRING" id="1202772.A0A1V9ZUU5"/>
<evidence type="ECO:0000256" key="7">
    <source>
        <dbReference type="ARBA" id="ARBA00047473"/>
    </source>
</evidence>
<dbReference type="PANTHER" id="PTHR11374:SF3">
    <property type="entry name" value="UDP-GLUCOSE 6-DEHYDROGENASE"/>
    <property type="match status" value="1"/>
</dbReference>
<dbReference type="AlphaFoldDB" id="A0A1V9ZUU5"/>
<evidence type="ECO:0000256" key="6">
    <source>
        <dbReference type="ARBA" id="ARBA00023027"/>
    </source>
</evidence>
<dbReference type="InterPro" id="IPR028356">
    <property type="entry name" value="UDPglc_DH_euk"/>
</dbReference>
<dbReference type="InterPro" id="IPR014026">
    <property type="entry name" value="UDP-Glc/GDP-Man_DH_dimer"/>
</dbReference>
<dbReference type="FunFam" id="3.40.50.720:FF:000114">
    <property type="entry name" value="UDP-glucose 6-dehydrogenase"/>
    <property type="match status" value="1"/>
</dbReference>
<dbReference type="PANTHER" id="PTHR11374">
    <property type="entry name" value="UDP-GLUCOSE DEHYDROGENASE/UDP-MANNAC DEHYDROGENASE"/>
    <property type="match status" value="1"/>
</dbReference>
<dbReference type="GO" id="GO:0006065">
    <property type="term" value="P:UDP-glucuronate biosynthetic process"/>
    <property type="evidence" value="ECO:0007669"/>
    <property type="project" value="UniProtKB-UniPathway"/>
</dbReference>
<name>A0A1V9ZUU5_ACHHY</name>
<comment type="catalytic activity">
    <reaction evidence="7 8">
        <text>UDP-alpha-D-glucose + 2 NAD(+) + H2O = UDP-alpha-D-glucuronate + 2 NADH + 3 H(+)</text>
        <dbReference type="Rhea" id="RHEA:23596"/>
        <dbReference type="ChEBI" id="CHEBI:15377"/>
        <dbReference type="ChEBI" id="CHEBI:15378"/>
        <dbReference type="ChEBI" id="CHEBI:57540"/>
        <dbReference type="ChEBI" id="CHEBI:57945"/>
        <dbReference type="ChEBI" id="CHEBI:58052"/>
        <dbReference type="ChEBI" id="CHEBI:58885"/>
        <dbReference type="EC" id="1.1.1.22"/>
    </reaction>
</comment>
<dbReference type="GO" id="GO:0003979">
    <property type="term" value="F:UDP-glucose 6-dehydrogenase activity"/>
    <property type="evidence" value="ECO:0007669"/>
    <property type="project" value="UniProtKB-EC"/>
</dbReference>
<evidence type="ECO:0000259" key="11">
    <source>
        <dbReference type="SMART" id="SM00984"/>
    </source>
</evidence>
<protein>
    <recommendedName>
        <fullName evidence="4 8">UDP-glucose 6-dehydrogenase</fullName>
        <ecNumber evidence="3 8">1.1.1.22</ecNumber>
    </recommendedName>
</protein>
<evidence type="ECO:0000256" key="9">
    <source>
        <dbReference type="PIRSR" id="PIRSR500133-1"/>
    </source>
</evidence>
<dbReference type="SUPFAM" id="SSF51735">
    <property type="entry name" value="NAD(P)-binding Rossmann-fold domains"/>
    <property type="match status" value="1"/>
</dbReference>
<feature type="domain" description="UDP-glucose/GDP-mannose dehydrogenase C-terminal" evidence="11">
    <location>
        <begin position="348"/>
        <end position="461"/>
    </location>
</feature>
<feature type="binding site" evidence="10">
    <location>
        <begin position="292"/>
        <end position="295"/>
    </location>
    <ligand>
        <name>NAD(+)</name>
        <dbReference type="ChEBI" id="CHEBI:57540"/>
    </ligand>
</feature>
<feature type="binding site" evidence="10">
    <location>
        <position position="38"/>
    </location>
    <ligand>
        <name>NAD(+)</name>
        <dbReference type="ChEBI" id="CHEBI:57540"/>
    </ligand>
</feature>
<evidence type="ECO:0000256" key="1">
    <source>
        <dbReference type="ARBA" id="ARBA00004701"/>
    </source>
</evidence>
<dbReference type="OrthoDB" id="5059218at2759"/>
<dbReference type="FunFam" id="1.20.5.100:FF:000001">
    <property type="entry name" value="UDP-glucose 6-dehydrogenase"/>
    <property type="match status" value="1"/>
</dbReference>
<evidence type="ECO:0000256" key="5">
    <source>
        <dbReference type="ARBA" id="ARBA00023002"/>
    </source>
</evidence>
<dbReference type="GO" id="GO:0006024">
    <property type="term" value="P:glycosaminoglycan biosynthetic process"/>
    <property type="evidence" value="ECO:0007669"/>
    <property type="project" value="TreeGrafter"/>
</dbReference>
<dbReference type="InterPro" id="IPR036291">
    <property type="entry name" value="NAD(P)-bd_dom_sf"/>
</dbReference>
<feature type="active site" description="Nucleophile" evidence="9">
    <location>
        <position position="292"/>
    </location>
</feature>
<feature type="binding site" evidence="10">
    <location>
        <begin position="13"/>
        <end position="18"/>
    </location>
    <ligand>
        <name>NAD(+)</name>
        <dbReference type="ChEBI" id="CHEBI:57540"/>
    </ligand>
</feature>
<dbReference type="Pfam" id="PF03721">
    <property type="entry name" value="UDPG_MGDP_dh_N"/>
    <property type="match status" value="1"/>
</dbReference>
<comment type="pathway">
    <text evidence="1">Nucleotide-sugar biosynthesis; UDP-alpha-D-glucuronate biosynthesis; UDP-alpha-D-glucuronate from UDP-alpha-D-glucose: step 1/1.</text>
</comment>
<dbReference type="InterPro" id="IPR017476">
    <property type="entry name" value="UDP-Glc/GDP-Man"/>
</dbReference>
<keyword evidence="13" id="KW-1185">Reference proteome</keyword>
<feature type="binding site" evidence="10">
    <location>
        <position position="181"/>
    </location>
    <ligand>
        <name>NAD(+)</name>
        <dbReference type="ChEBI" id="CHEBI:57540"/>
    </ligand>
</feature>
<evidence type="ECO:0000256" key="10">
    <source>
        <dbReference type="PIRSR" id="PIRSR500133-3"/>
    </source>
</evidence>
<dbReference type="UniPathway" id="UPA00038">
    <property type="reaction ID" value="UER00491"/>
</dbReference>
<dbReference type="InterPro" id="IPR014027">
    <property type="entry name" value="UDP-Glc/GDP-Man_DH_C"/>
</dbReference>
<reference evidence="12 13" key="1">
    <citation type="journal article" date="2014" name="Genome Biol. Evol.">
        <title>The secreted proteins of Achlya hypogyna and Thraustotheca clavata identify the ancestral oomycete secretome and reveal gene acquisitions by horizontal gene transfer.</title>
        <authorList>
            <person name="Misner I."/>
            <person name="Blouin N."/>
            <person name="Leonard G."/>
            <person name="Richards T.A."/>
            <person name="Lane C.E."/>
        </authorList>
    </citation>
    <scope>NUCLEOTIDE SEQUENCE [LARGE SCALE GENOMIC DNA]</scope>
    <source>
        <strain evidence="12 13">ATCC 48635</strain>
    </source>
</reference>
<dbReference type="EC" id="1.1.1.22" evidence="3 8"/>
<keyword evidence="6 8" id="KW-0520">NAD</keyword>
<evidence type="ECO:0000256" key="8">
    <source>
        <dbReference type="PIRNR" id="PIRNR000124"/>
    </source>
</evidence>
<evidence type="ECO:0000313" key="13">
    <source>
        <dbReference type="Proteomes" id="UP000243579"/>
    </source>
</evidence>
<keyword evidence="5 8" id="KW-0560">Oxidoreductase</keyword>
<gene>
    <name evidence="12" type="ORF">ACHHYP_00288</name>
</gene>
<dbReference type="InterPro" id="IPR008927">
    <property type="entry name" value="6-PGluconate_DH-like_C_sf"/>
</dbReference>
<evidence type="ECO:0000256" key="4">
    <source>
        <dbReference type="ARBA" id="ARBA00015132"/>
    </source>
</evidence>
<dbReference type="InterPro" id="IPR036220">
    <property type="entry name" value="UDP-Glc/GDP-Man_DH_C_sf"/>
</dbReference>
<evidence type="ECO:0000256" key="2">
    <source>
        <dbReference type="ARBA" id="ARBA00006601"/>
    </source>
</evidence>
<dbReference type="NCBIfam" id="TIGR03026">
    <property type="entry name" value="NDP-sugDHase"/>
    <property type="match status" value="1"/>
</dbReference>
<accession>A0A1V9ZUU5</accession>
<dbReference type="Proteomes" id="UP000243579">
    <property type="component" value="Unassembled WGS sequence"/>
</dbReference>
<dbReference type="EMBL" id="JNBR01000001">
    <property type="protein sequence ID" value="OQS01741.1"/>
    <property type="molecule type" value="Genomic_DNA"/>
</dbReference>
<dbReference type="Pfam" id="PF03720">
    <property type="entry name" value="UDPG_MGDP_dh_C"/>
    <property type="match status" value="1"/>
</dbReference>
<dbReference type="SUPFAM" id="SSF52413">
    <property type="entry name" value="UDP-glucose/GDP-mannose dehydrogenase C-terminal domain"/>
    <property type="match status" value="1"/>
</dbReference>
<dbReference type="InterPro" id="IPR001732">
    <property type="entry name" value="UDP-Glc/GDP-Man_DH_N"/>
</dbReference>
<dbReference type="GO" id="GO:0051287">
    <property type="term" value="F:NAD binding"/>
    <property type="evidence" value="ECO:0007669"/>
    <property type="project" value="InterPro"/>
</dbReference>
<dbReference type="PIRSF" id="PIRSF500133">
    <property type="entry name" value="UDPglc_DH_euk"/>
    <property type="match status" value="1"/>
</dbReference>
<dbReference type="SUPFAM" id="SSF48179">
    <property type="entry name" value="6-phosphogluconate dehydrogenase C-terminal domain-like"/>
    <property type="match status" value="1"/>
</dbReference>
<dbReference type="GO" id="GO:0005634">
    <property type="term" value="C:nucleus"/>
    <property type="evidence" value="ECO:0007669"/>
    <property type="project" value="TreeGrafter"/>
</dbReference>
<comment type="similarity">
    <text evidence="2 8">Belongs to the UDP-glucose/GDP-mannose dehydrogenase family.</text>
</comment>
<evidence type="ECO:0000256" key="3">
    <source>
        <dbReference type="ARBA" id="ARBA00012954"/>
    </source>
</evidence>
<dbReference type="Gene3D" id="1.20.5.100">
    <property type="entry name" value="Cytochrome c1, transmembrane anchor, C-terminal"/>
    <property type="match status" value="1"/>
</dbReference>
<comment type="caution">
    <text evidence="12">The sequence shown here is derived from an EMBL/GenBank/DDBJ whole genome shotgun (WGS) entry which is preliminary data.</text>
</comment>
<feature type="binding site" evidence="10">
    <location>
        <begin position="91"/>
        <end position="95"/>
    </location>
    <ligand>
        <name>NAD(+)</name>
        <dbReference type="ChEBI" id="CHEBI:57540"/>
    </ligand>
</feature>
<dbReference type="PIRSF" id="PIRSF000124">
    <property type="entry name" value="UDPglc_GDPman_dh"/>
    <property type="match status" value="1"/>
</dbReference>
<dbReference type="FunFam" id="3.40.50.720:FF:000032">
    <property type="entry name" value="UDP-glucose 6-dehydrogenase"/>
    <property type="match status" value="1"/>
</dbReference>